<feature type="domain" description="Anaphase-promoting complex subunit 5" evidence="7">
    <location>
        <begin position="258"/>
        <end position="317"/>
    </location>
</feature>
<evidence type="ECO:0000256" key="4">
    <source>
        <dbReference type="ARBA" id="ARBA00022776"/>
    </source>
</evidence>
<protein>
    <recommendedName>
        <fullName evidence="2">Anaphase-promoting complex subunit 5</fullName>
    </recommendedName>
</protein>
<keyword evidence="5" id="KW-0833">Ubl conjugation pathway</keyword>
<dbReference type="GO" id="GO:0051301">
    <property type="term" value="P:cell division"/>
    <property type="evidence" value="ECO:0007669"/>
    <property type="project" value="UniProtKB-KW"/>
</dbReference>
<organism evidence="8 9">
    <name type="scientific">Paraglomus brasilianum</name>
    <dbReference type="NCBI Taxonomy" id="144538"/>
    <lineage>
        <taxon>Eukaryota</taxon>
        <taxon>Fungi</taxon>
        <taxon>Fungi incertae sedis</taxon>
        <taxon>Mucoromycota</taxon>
        <taxon>Glomeromycotina</taxon>
        <taxon>Glomeromycetes</taxon>
        <taxon>Paraglomerales</taxon>
        <taxon>Paraglomeraceae</taxon>
        <taxon>Paraglomus</taxon>
    </lineage>
</organism>
<accession>A0A9N9FGY4</accession>
<dbReference type="InterPro" id="IPR037679">
    <property type="entry name" value="Apc5"/>
</dbReference>
<keyword evidence="4" id="KW-0498">Mitosis</keyword>
<evidence type="ECO:0000313" key="9">
    <source>
        <dbReference type="Proteomes" id="UP000789739"/>
    </source>
</evidence>
<dbReference type="EMBL" id="CAJVPI010000439">
    <property type="protein sequence ID" value="CAG8535331.1"/>
    <property type="molecule type" value="Genomic_DNA"/>
</dbReference>
<sequence length="676" mass="77909">MDDGSPLDDWDWLNDDTNRLYIEPSTRWSREKTRYLFKTNFLTPYKICLLALIDAYCDQGNEDFEVPLLYFLIDRLSVCDDYSYPEPTLPELCARMEESDSINGKSIKMTLFDKLRDLETPHEFIEYIQHTGTLLTRNELKDEGKGLSRYSLFGIFVRRCHIECLRLSFAEISLIWNAFVEYKLSCLSLEPDRSVYTLSHMAKEYTMHKQEIISKNDAEKFAVYVITQLQLYGGILPPHLENKIRMIHKRLPEISTIYYIEYIDCMQSGEYEGALRNFYNFSNFCPVDEGYSKSWYQHVLLNLVKLHAKFGHKEQALLGESPTDVFESLLKSSSLNLSAPCAVNEQSHLLLASVWDIYGNNGLSTLYSSQIITKKRPNPEDSVIAYCQIAEHHMLNGNYTEAIRLFMDSIDIFIDIRRAASQWISSLGRIKYTKSLESCEFHNIEALETQLRAACQYDPIVAADFEYQRASHLAKSNREDMSSRLRSTNQMNVANYLLKLAEIRMMSTHQTSALPYVLSSLCLSERFHYRSSYLMAIIRLAEILLGFNLATRSIGMIEKIMPELLAEHSLRLQSVGQLVYAECIIASITEDQRAGRIPTNSLNDTVPFLEAALTGFSRLCSITEALKVLQLQAYVYNVMESFSLRDKAASAYLNLLNDLEFNESRHPDHDSYYYGK</sequence>
<name>A0A9N9FGY4_9GLOM</name>
<proteinExistence type="inferred from homology"/>
<dbReference type="GO" id="GO:0045842">
    <property type="term" value="P:positive regulation of mitotic metaphase/anaphase transition"/>
    <property type="evidence" value="ECO:0007669"/>
    <property type="project" value="TreeGrafter"/>
</dbReference>
<dbReference type="GO" id="GO:0070979">
    <property type="term" value="P:protein K11-linked ubiquitination"/>
    <property type="evidence" value="ECO:0007669"/>
    <property type="project" value="TreeGrafter"/>
</dbReference>
<evidence type="ECO:0000256" key="5">
    <source>
        <dbReference type="ARBA" id="ARBA00022786"/>
    </source>
</evidence>
<dbReference type="PANTHER" id="PTHR12830:SF9">
    <property type="entry name" value="ANAPHASE-PROMOTING COMPLEX SUBUNIT 5"/>
    <property type="match status" value="1"/>
</dbReference>
<dbReference type="Proteomes" id="UP000789739">
    <property type="component" value="Unassembled WGS sequence"/>
</dbReference>
<evidence type="ECO:0000256" key="6">
    <source>
        <dbReference type="ARBA" id="ARBA00023306"/>
    </source>
</evidence>
<evidence type="ECO:0000256" key="2">
    <source>
        <dbReference type="ARBA" id="ARBA00016066"/>
    </source>
</evidence>
<dbReference type="AlphaFoldDB" id="A0A9N9FGY4"/>
<keyword evidence="3" id="KW-0132">Cell division</keyword>
<dbReference type="OrthoDB" id="2504561at2759"/>
<dbReference type="InterPro" id="IPR026000">
    <property type="entry name" value="Apc5_dom"/>
</dbReference>
<dbReference type="PANTHER" id="PTHR12830">
    <property type="entry name" value="ANAPHASE-PROMOTING COMPLEX SUBUNIT 5"/>
    <property type="match status" value="1"/>
</dbReference>
<keyword evidence="6" id="KW-0131">Cell cycle</keyword>
<keyword evidence="9" id="KW-1185">Reference proteome</keyword>
<comment type="similarity">
    <text evidence="1">Belongs to the APC5 family.</text>
</comment>
<evidence type="ECO:0000256" key="1">
    <source>
        <dbReference type="ARBA" id="ARBA00007450"/>
    </source>
</evidence>
<dbReference type="GO" id="GO:0005680">
    <property type="term" value="C:anaphase-promoting complex"/>
    <property type="evidence" value="ECO:0007669"/>
    <property type="project" value="InterPro"/>
</dbReference>
<evidence type="ECO:0000313" key="8">
    <source>
        <dbReference type="EMBL" id="CAG8535331.1"/>
    </source>
</evidence>
<evidence type="ECO:0000259" key="7">
    <source>
        <dbReference type="Pfam" id="PF12862"/>
    </source>
</evidence>
<evidence type="ECO:0000256" key="3">
    <source>
        <dbReference type="ARBA" id="ARBA00022618"/>
    </source>
</evidence>
<dbReference type="Pfam" id="PF12862">
    <property type="entry name" value="ANAPC5"/>
    <property type="match status" value="1"/>
</dbReference>
<reference evidence="8" key="1">
    <citation type="submission" date="2021-06" db="EMBL/GenBank/DDBJ databases">
        <authorList>
            <person name="Kallberg Y."/>
            <person name="Tangrot J."/>
            <person name="Rosling A."/>
        </authorList>
    </citation>
    <scope>NUCLEOTIDE SEQUENCE</scope>
    <source>
        <strain evidence="8">BR232B</strain>
    </source>
</reference>
<gene>
    <name evidence="8" type="ORF">PBRASI_LOCUS4316</name>
</gene>
<comment type="caution">
    <text evidence="8">The sequence shown here is derived from an EMBL/GenBank/DDBJ whole genome shotgun (WGS) entry which is preliminary data.</text>
</comment>
<dbReference type="GO" id="GO:0031145">
    <property type="term" value="P:anaphase-promoting complex-dependent catabolic process"/>
    <property type="evidence" value="ECO:0007669"/>
    <property type="project" value="TreeGrafter"/>
</dbReference>